<evidence type="ECO:0000313" key="2">
    <source>
        <dbReference type="Proteomes" id="UP000245880"/>
    </source>
</evidence>
<gene>
    <name evidence="1" type="ORF">CLV98_10553</name>
</gene>
<proteinExistence type="predicted"/>
<comment type="caution">
    <text evidence="1">The sequence shown here is derived from an EMBL/GenBank/DDBJ whole genome shotgun (WGS) entry which is preliminary data.</text>
</comment>
<dbReference type="AlphaFoldDB" id="A0A316AJE3"/>
<dbReference type="Pfam" id="PF19765">
    <property type="entry name" value="DUF6252"/>
    <property type="match status" value="1"/>
</dbReference>
<organism evidence="1 2">
    <name type="scientific">Dyadobacter jejuensis</name>
    <dbReference type="NCBI Taxonomy" id="1082580"/>
    <lineage>
        <taxon>Bacteria</taxon>
        <taxon>Pseudomonadati</taxon>
        <taxon>Bacteroidota</taxon>
        <taxon>Cytophagia</taxon>
        <taxon>Cytophagales</taxon>
        <taxon>Spirosomataceae</taxon>
        <taxon>Dyadobacter</taxon>
    </lineage>
</organism>
<dbReference type="PROSITE" id="PS51257">
    <property type="entry name" value="PROKAR_LIPOPROTEIN"/>
    <property type="match status" value="1"/>
</dbReference>
<accession>A0A316AJE3</accession>
<dbReference type="InterPro" id="IPR046219">
    <property type="entry name" value="DUF6252"/>
</dbReference>
<reference evidence="1 2" key="1">
    <citation type="submission" date="2018-03" db="EMBL/GenBank/DDBJ databases">
        <title>Genomic Encyclopedia of Archaeal and Bacterial Type Strains, Phase II (KMG-II): from individual species to whole genera.</title>
        <authorList>
            <person name="Goeker M."/>
        </authorList>
    </citation>
    <scope>NUCLEOTIDE SEQUENCE [LARGE SCALE GENOMIC DNA]</scope>
    <source>
        <strain evidence="1 2">DSM 100346</strain>
    </source>
</reference>
<protein>
    <submittedName>
        <fullName evidence="1">Uncharacterized protein</fullName>
    </submittedName>
</protein>
<evidence type="ECO:0000313" key="1">
    <source>
        <dbReference type="EMBL" id="PWJ57873.1"/>
    </source>
</evidence>
<keyword evidence="2" id="KW-1185">Reference proteome</keyword>
<dbReference type="OrthoDB" id="949867at2"/>
<name>A0A316AJE3_9BACT</name>
<dbReference type="Proteomes" id="UP000245880">
    <property type="component" value="Unassembled WGS sequence"/>
</dbReference>
<dbReference type="EMBL" id="QGDT01000005">
    <property type="protein sequence ID" value="PWJ57873.1"/>
    <property type="molecule type" value="Genomic_DNA"/>
</dbReference>
<sequence length="183" mass="20659">MKNQKNTSLYVITIVLWLTTISCDKGPHLTPITQEGKNTFSCKVNGKVWVPTGKIEFFATLKPINGGFFINSITEKKAIWIRTYTSNEERMDIYLKDINLQKHLLFKNTTPVEVSLNPENYCLYQNSEMIKYITSSLNTGYVSLTQVDTLSGIIAGTFEFTAADTKGNLVRITDGRFDVKSPL</sequence>
<dbReference type="RefSeq" id="WP_109674500.1">
    <property type="nucleotide sequence ID" value="NZ_QGDT01000005.1"/>
</dbReference>